<dbReference type="AlphaFoldDB" id="A0A8E2ISS6"/>
<dbReference type="Proteomes" id="UP000271464">
    <property type="component" value="Unassembled WGS sequence"/>
</dbReference>
<evidence type="ECO:0008006" key="5">
    <source>
        <dbReference type="Google" id="ProtNLM"/>
    </source>
</evidence>
<evidence type="ECO:0000313" key="4">
    <source>
        <dbReference type="Proteomes" id="UP000271464"/>
    </source>
</evidence>
<dbReference type="GeneID" id="66599277"/>
<proteinExistence type="predicted"/>
<comment type="caution">
    <text evidence="1">The sequence shown here is derived from an EMBL/GenBank/DDBJ whole genome shotgun (WGS) entry which is preliminary data.</text>
</comment>
<dbReference type="RefSeq" id="WP_082275382.1">
    <property type="nucleotide sequence ID" value="NZ_CADEAW010000025.1"/>
</dbReference>
<protein>
    <recommendedName>
        <fullName evidence="5">Copper chaperone PCu(A)C</fullName>
    </recommendedName>
</protein>
<evidence type="ECO:0000313" key="3">
    <source>
        <dbReference type="Proteomes" id="UP000192335"/>
    </source>
</evidence>
<dbReference type="EMBL" id="MWQA01000001">
    <property type="protein sequence ID" value="ORC08218.1"/>
    <property type="molecule type" value="Genomic_DNA"/>
</dbReference>
<dbReference type="Proteomes" id="UP000192335">
    <property type="component" value="Unassembled WGS sequence"/>
</dbReference>
<dbReference type="EMBL" id="UPHM01000010">
    <property type="protein sequence ID" value="VAZ87971.1"/>
    <property type="molecule type" value="Genomic_DNA"/>
</dbReference>
<name>A0A8E2ISS6_9MYCO</name>
<dbReference type="Pfam" id="PF04314">
    <property type="entry name" value="PCuAC"/>
    <property type="match status" value="1"/>
</dbReference>
<organism evidence="1 3">
    <name type="scientific">Mycobacterium persicum</name>
    <dbReference type="NCBI Taxonomy" id="1487726"/>
    <lineage>
        <taxon>Bacteria</taxon>
        <taxon>Bacillati</taxon>
        <taxon>Actinomycetota</taxon>
        <taxon>Actinomycetes</taxon>
        <taxon>Mycobacteriales</taxon>
        <taxon>Mycobacteriaceae</taxon>
        <taxon>Mycobacterium</taxon>
    </lineage>
</organism>
<reference evidence="1 3" key="1">
    <citation type="submission" date="2017-02" db="EMBL/GenBank/DDBJ databases">
        <title>Mycobacterium kansasii genomes.</title>
        <authorList>
            <person name="Borowka P."/>
            <person name="Strapagiel D."/>
            <person name="Marciniak B."/>
            <person name="Lach J."/>
            <person name="Bakula Z."/>
            <person name="Van Ingen J."/>
            <person name="Safianowska A."/>
            <person name="Brzostek A."/>
            <person name="Dziadek J."/>
            <person name="Jagielski T."/>
        </authorList>
    </citation>
    <scope>NUCLEOTIDE SEQUENCE [LARGE SCALE GENOMIC DNA]</scope>
    <source>
        <strain evidence="1 3">12MK</strain>
    </source>
</reference>
<accession>A0A8E2ISS6</accession>
<dbReference type="InterPro" id="IPR007410">
    <property type="entry name" value="LpqE-like"/>
</dbReference>
<gene>
    <name evidence="1" type="ORF">B4U45_18055</name>
    <name evidence="2" type="ORF">LAUMK4_00550</name>
</gene>
<evidence type="ECO:0000313" key="1">
    <source>
        <dbReference type="EMBL" id="ORC08218.1"/>
    </source>
</evidence>
<sequence>MGVCNPTRLGAASVGLVLAGGCGSDNPVIDSSNRGSNSHTKDTTVQNAHIVPRFQPGSGAIQVGDAAALAFTATNNRSTESERLLAIATDAAEAVHISPAAPLEIPPQSSIAAGQSIEQVGASGQPFAVSVDGLRESARPGTSVEVTLVFDRIRQLR</sequence>
<reference evidence="2 4" key="2">
    <citation type="submission" date="2018-09" db="EMBL/GenBank/DDBJ databases">
        <authorList>
            <person name="Tagini F."/>
        </authorList>
    </citation>
    <scope>NUCLEOTIDE SEQUENCE [LARGE SCALE GENOMIC DNA]</scope>
    <source>
        <strain evidence="2 4">MK4</strain>
    </source>
</reference>
<evidence type="ECO:0000313" key="2">
    <source>
        <dbReference type="EMBL" id="VAZ87971.1"/>
    </source>
</evidence>
<keyword evidence="4" id="KW-1185">Reference proteome</keyword>